<feature type="compositionally biased region" description="Low complexity" evidence="1">
    <location>
        <begin position="31"/>
        <end position="181"/>
    </location>
</feature>
<feature type="region of interest" description="Disordered" evidence="1">
    <location>
        <begin position="28"/>
        <end position="188"/>
    </location>
</feature>
<gene>
    <name evidence="2" type="ORF">POL25_28450</name>
</gene>
<evidence type="ECO:0000313" key="2">
    <source>
        <dbReference type="EMBL" id="MDC0720869.1"/>
    </source>
</evidence>
<dbReference type="Gene3D" id="2.160.20.10">
    <property type="entry name" value="Single-stranded right-handed beta-helix, Pectin lyase-like"/>
    <property type="match status" value="1"/>
</dbReference>
<proteinExistence type="predicted"/>
<name>A0ABT5E4S6_9BACT</name>
<dbReference type="EMBL" id="JAQNDL010000003">
    <property type="protein sequence ID" value="MDC0720869.1"/>
    <property type="molecule type" value="Genomic_DNA"/>
</dbReference>
<accession>A0ABT5E4S6</accession>
<dbReference type="InterPro" id="IPR012334">
    <property type="entry name" value="Pectin_lyas_fold"/>
</dbReference>
<protein>
    <submittedName>
        <fullName evidence="2">Right-handed parallel beta-helix repeat-containing protein</fullName>
    </submittedName>
</protein>
<reference evidence="2 3" key="1">
    <citation type="submission" date="2022-11" db="EMBL/GenBank/DDBJ databases">
        <title>Minimal conservation of predation-associated metabolite biosynthetic gene clusters underscores biosynthetic potential of Myxococcota including descriptions for ten novel species: Archangium lansinium sp. nov., Myxococcus landrumus sp. nov., Nannocystis bai.</title>
        <authorList>
            <person name="Ahearne A."/>
            <person name="Stevens C."/>
            <person name="Dowd S."/>
        </authorList>
    </citation>
    <scope>NUCLEOTIDE SEQUENCE [LARGE SCALE GENOMIC DNA]</scope>
    <source>
        <strain evidence="2 3">BB15-2</strain>
    </source>
</reference>
<comment type="caution">
    <text evidence="2">The sequence shown here is derived from an EMBL/GenBank/DDBJ whole genome shotgun (WGS) entry which is preliminary data.</text>
</comment>
<keyword evidence="3" id="KW-1185">Reference proteome</keyword>
<sequence length="561" mass="57091">MHRLADFHEWRSFLIVTALGIGPACGGVGGDSSASGETSSTAATTDDATGSTSDATTPGDPGTTTTEAPSTSTGPTPTSTSLTGDPTTDDSLTGDSTTEGVDDTTGATTETTTDTTTDTTGTTTGATTDTTGTTTDTTGTTTGATTDTTTDTTGTTTGATTDGTTDTTGTTTGGSSSDGSTTDGGGDANVLYVHPDGLNSNPGTADLPLRTIQWAIDQAAQLGTIDTIRVAEGEYTIDYSNGDHIVIVDGISLYGGYRADWGERDPSQHVTKIVDASLVTLSSSATDPHRAIEVPTGVQAGTVIDGFHVGVARGTYRAAVFVRGDATISNNVLEPIVAIPDIQAYGLRVVDGHPTVVANRFRFQSPKATGGARAIHASASNGAFVANVLDLSNVPGGAFAIQLSGGASKVLGNSIYLNGGGPARGLYLDQSAQPIVDNNLIEGKHDDVVACIQSMSGTSVPSHARNNVFNCDEVLRGSNPSRQWTTVVQFENGLGANASANLKLPDVLVGPEDDLLLDAQSPCTVTKGGRDITAYAPADLRGLPRTLPLSIGAHEWDGACQ</sequence>
<dbReference type="Proteomes" id="UP001221686">
    <property type="component" value="Unassembled WGS sequence"/>
</dbReference>
<evidence type="ECO:0000313" key="3">
    <source>
        <dbReference type="Proteomes" id="UP001221686"/>
    </source>
</evidence>
<evidence type="ECO:0000256" key="1">
    <source>
        <dbReference type="SAM" id="MobiDB-lite"/>
    </source>
</evidence>
<dbReference type="SUPFAM" id="SSF51126">
    <property type="entry name" value="Pectin lyase-like"/>
    <property type="match status" value="1"/>
</dbReference>
<dbReference type="RefSeq" id="WP_272089378.1">
    <property type="nucleotide sequence ID" value="NZ_JAQNDL010000003.1"/>
</dbReference>
<dbReference type="InterPro" id="IPR011050">
    <property type="entry name" value="Pectin_lyase_fold/virulence"/>
</dbReference>
<organism evidence="2 3">
    <name type="scientific">Nannocystis bainbridge</name>
    <dbReference type="NCBI Taxonomy" id="2995303"/>
    <lineage>
        <taxon>Bacteria</taxon>
        <taxon>Pseudomonadati</taxon>
        <taxon>Myxococcota</taxon>
        <taxon>Polyangia</taxon>
        <taxon>Nannocystales</taxon>
        <taxon>Nannocystaceae</taxon>
        <taxon>Nannocystis</taxon>
    </lineage>
</organism>